<name>A0A3P7NXR3_CYLGO</name>
<gene>
    <name evidence="1" type="ORF">CGOC_LOCUS13704</name>
</gene>
<organism evidence="1 2">
    <name type="scientific">Cylicostephanus goldi</name>
    <name type="common">Nematode worm</name>
    <dbReference type="NCBI Taxonomy" id="71465"/>
    <lineage>
        <taxon>Eukaryota</taxon>
        <taxon>Metazoa</taxon>
        <taxon>Ecdysozoa</taxon>
        <taxon>Nematoda</taxon>
        <taxon>Chromadorea</taxon>
        <taxon>Rhabditida</taxon>
        <taxon>Rhabditina</taxon>
        <taxon>Rhabditomorpha</taxon>
        <taxon>Strongyloidea</taxon>
        <taxon>Strongylidae</taxon>
        <taxon>Cylicostephanus</taxon>
    </lineage>
</organism>
<evidence type="ECO:0000313" key="1">
    <source>
        <dbReference type="EMBL" id="VDN38347.1"/>
    </source>
</evidence>
<evidence type="ECO:0000313" key="2">
    <source>
        <dbReference type="Proteomes" id="UP000271889"/>
    </source>
</evidence>
<reference evidence="1 2" key="1">
    <citation type="submission" date="2018-11" db="EMBL/GenBank/DDBJ databases">
        <authorList>
            <consortium name="Pathogen Informatics"/>
        </authorList>
    </citation>
    <scope>NUCLEOTIDE SEQUENCE [LARGE SCALE GENOMIC DNA]</scope>
</reference>
<dbReference type="AlphaFoldDB" id="A0A3P7NXR3"/>
<protein>
    <submittedName>
        <fullName evidence="1">Uncharacterized protein</fullName>
    </submittedName>
</protein>
<sequence length="77" mass="8944">MCILTEEVHILKTDAQVNYDHERREIPNRVQIVQHDDKGDVLGPSTMYDEHGKPEERTNQPQQEFVIQNVTNITIGM</sequence>
<keyword evidence="2" id="KW-1185">Reference proteome</keyword>
<dbReference type="Proteomes" id="UP000271889">
    <property type="component" value="Unassembled WGS sequence"/>
</dbReference>
<proteinExistence type="predicted"/>
<accession>A0A3P7NXR3</accession>
<dbReference type="EMBL" id="UYRV01134176">
    <property type="protein sequence ID" value="VDN38347.1"/>
    <property type="molecule type" value="Genomic_DNA"/>
</dbReference>